<dbReference type="InterPro" id="IPR000843">
    <property type="entry name" value="HTH_LacI"/>
</dbReference>
<organism evidence="5 6">
    <name type="scientific">Chryseolinea serpens</name>
    <dbReference type="NCBI Taxonomy" id="947013"/>
    <lineage>
        <taxon>Bacteria</taxon>
        <taxon>Pseudomonadati</taxon>
        <taxon>Bacteroidota</taxon>
        <taxon>Cytophagia</taxon>
        <taxon>Cytophagales</taxon>
        <taxon>Fulvivirgaceae</taxon>
        <taxon>Chryseolinea</taxon>
    </lineage>
</organism>
<dbReference type="Pfam" id="PF00532">
    <property type="entry name" value="Peripla_BP_1"/>
    <property type="match status" value="1"/>
</dbReference>
<dbReference type="Gene3D" id="3.40.50.2300">
    <property type="match status" value="2"/>
</dbReference>
<dbReference type="PROSITE" id="PS50932">
    <property type="entry name" value="HTH_LACI_2"/>
    <property type="match status" value="1"/>
</dbReference>
<name>A0A1M5KBK0_9BACT</name>
<keyword evidence="3" id="KW-0804">Transcription</keyword>
<sequence length="349" mass="38447">MKYNQVTIKDIARELGISPSTVSRALKDHPDISPQTKKAVNELAEKLNYQPNIVALSLRQSKTNTLGVIIPELVHFFFSTVISGIEDVAYSAGYNVIITQSNESLQREKTDIKALFNSRVDGMLISVSRETSSFEHIESILAKGVPMVFFDRVYENANSSTVIVDDLSGAKEATQHLIDQGCTRIAHLEGPPNLGITKQRLEGYIQALNDNKMPVQKDLIVSCPLGTIEEGKIAAEQLLKMPNRPDAIFATNDPAAMGAMQAIKEAGLKIPQDIAVVGFSNWFFSSLLEPPLTSVDQPGFEMGQEAAKLLIRQIEFKSKDNEDPAPETKVLKTRLIVRDSSLKKGKPKK</sequence>
<evidence type="ECO:0000259" key="4">
    <source>
        <dbReference type="PROSITE" id="PS50932"/>
    </source>
</evidence>
<dbReference type="SMART" id="SM00354">
    <property type="entry name" value="HTH_LACI"/>
    <property type="match status" value="1"/>
</dbReference>
<keyword evidence="6" id="KW-1185">Reference proteome</keyword>
<dbReference type="Pfam" id="PF00356">
    <property type="entry name" value="LacI"/>
    <property type="match status" value="1"/>
</dbReference>
<dbReference type="InterPro" id="IPR028082">
    <property type="entry name" value="Peripla_BP_I"/>
</dbReference>
<evidence type="ECO:0000256" key="3">
    <source>
        <dbReference type="ARBA" id="ARBA00023163"/>
    </source>
</evidence>
<dbReference type="InterPro" id="IPR010982">
    <property type="entry name" value="Lambda_DNA-bd_dom_sf"/>
</dbReference>
<feature type="domain" description="HTH lacI-type" evidence="4">
    <location>
        <begin position="6"/>
        <end position="60"/>
    </location>
</feature>
<keyword evidence="2" id="KW-0238">DNA-binding</keyword>
<protein>
    <submittedName>
        <fullName evidence="5">Transcriptional regulator, LacI family</fullName>
    </submittedName>
</protein>
<dbReference type="CDD" id="cd01392">
    <property type="entry name" value="HTH_LacI"/>
    <property type="match status" value="1"/>
</dbReference>
<dbReference type="InterPro" id="IPR001761">
    <property type="entry name" value="Peripla_BP/Lac1_sug-bd_dom"/>
</dbReference>
<dbReference type="EMBL" id="FQWQ01000001">
    <property type="protein sequence ID" value="SHG50071.1"/>
    <property type="molecule type" value="Genomic_DNA"/>
</dbReference>
<reference evidence="5 6" key="1">
    <citation type="submission" date="2016-11" db="EMBL/GenBank/DDBJ databases">
        <authorList>
            <person name="Jaros S."/>
            <person name="Januszkiewicz K."/>
            <person name="Wedrychowicz H."/>
        </authorList>
    </citation>
    <scope>NUCLEOTIDE SEQUENCE [LARGE SCALE GENOMIC DNA]</scope>
    <source>
        <strain evidence="5 6">DSM 24574</strain>
    </source>
</reference>
<dbReference type="GO" id="GO:0000976">
    <property type="term" value="F:transcription cis-regulatory region binding"/>
    <property type="evidence" value="ECO:0007669"/>
    <property type="project" value="TreeGrafter"/>
</dbReference>
<dbReference type="OrthoDB" id="833520at2"/>
<dbReference type="PANTHER" id="PTHR30146">
    <property type="entry name" value="LACI-RELATED TRANSCRIPTIONAL REPRESSOR"/>
    <property type="match status" value="1"/>
</dbReference>
<evidence type="ECO:0000256" key="1">
    <source>
        <dbReference type="ARBA" id="ARBA00023015"/>
    </source>
</evidence>
<evidence type="ECO:0000256" key="2">
    <source>
        <dbReference type="ARBA" id="ARBA00023125"/>
    </source>
</evidence>
<dbReference type="RefSeq" id="WP_073130855.1">
    <property type="nucleotide sequence ID" value="NZ_FQWQ01000001.1"/>
</dbReference>
<dbReference type="AlphaFoldDB" id="A0A1M5KBK0"/>
<keyword evidence="1" id="KW-0805">Transcription regulation</keyword>
<dbReference type="SUPFAM" id="SSF47413">
    <property type="entry name" value="lambda repressor-like DNA-binding domains"/>
    <property type="match status" value="1"/>
</dbReference>
<dbReference type="Gene3D" id="1.10.260.40">
    <property type="entry name" value="lambda repressor-like DNA-binding domains"/>
    <property type="match status" value="1"/>
</dbReference>
<accession>A0A1M5KBK0</accession>
<proteinExistence type="predicted"/>
<dbReference type="PANTHER" id="PTHR30146:SF109">
    <property type="entry name" value="HTH-TYPE TRANSCRIPTIONAL REGULATOR GALS"/>
    <property type="match status" value="1"/>
</dbReference>
<dbReference type="Proteomes" id="UP000184212">
    <property type="component" value="Unassembled WGS sequence"/>
</dbReference>
<dbReference type="CDD" id="cd06267">
    <property type="entry name" value="PBP1_LacI_sugar_binding-like"/>
    <property type="match status" value="1"/>
</dbReference>
<gene>
    <name evidence="5" type="ORF">SAMN04488109_0546</name>
</gene>
<dbReference type="SUPFAM" id="SSF53822">
    <property type="entry name" value="Periplasmic binding protein-like I"/>
    <property type="match status" value="1"/>
</dbReference>
<dbReference type="STRING" id="947013.SAMN04488109_0546"/>
<dbReference type="GO" id="GO:0003700">
    <property type="term" value="F:DNA-binding transcription factor activity"/>
    <property type="evidence" value="ECO:0007669"/>
    <property type="project" value="TreeGrafter"/>
</dbReference>
<evidence type="ECO:0000313" key="5">
    <source>
        <dbReference type="EMBL" id="SHG50071.1"/>
    </source>
</evidence>
<evidence type="ECO:0000313" key="6">
    <source>
        <dbReference type="Proteomes" id="UP000184212"/>
    </source>
</evidence>